<feature type="transmembrane region" description="Helical" evidence="6">
    <location>
        <begin position="177"/>
        <end position="199"/>
    </location>
</feature>
<feature type="transmembrane region" description="Helical" evidence="6">
    <location>
        <begin position="211"/>
        <end position="231"/>
    </location>
</feature>
<feature type="transmembrane region" description="Helical" evidence="6">
    <location>
        <begin position="433"/>
        <end position="454"/>
    </location>
</feature>
<feature type="transmembrane region" description="Helical" evidence="6">
    <location>
        <begin position="314"/>
        <end position="338"/>
    </location>
</feature>
<protein>
    <recommendedName>
        <fullName evidence="7">Metallo-beta-lactamase domain-containing protein</fullName>
    </recommendedName>
</protein>
<dbReference type="RefSeq" id="WP_068670249.1">
    <property type="nucleotide sequence ID" value="NZ_LWLG01000007.1"/>
</dbReference>
<feature type="transmembrane region" description="Helical" evidence="6">
    <location>
        <begin position="406"/>
        <end position="426"/>
    </location>
</feature>
<organism evidence="8 9">
    <name type="scientific">Thermosulfurimonas dismutans</name>
    <dbReference type="NCBI Taxonomy" id="999894"/>
    <lineage>
        <taxon>Bacteria</taxon>
        <taxon>Pseudomonadati</taxon>
        <taxon>Thermodesulfobacteriota</taxon>
        <taxon>Thermodesulfobacteria</taxon>
        <taxon>Thermodesulfobacteriales</taxon>
        <taxon>Thermodesulfobacteriaceae</taxon>
        <taxon>Thermosulfurimonas</taxon>
    </lineage>
</organism>
<dbReference type="OrthoDB" id="9761531at2"/>
<feature type="transmembrane region" description="Helical" evidence="6">
    <location>
        <begin position="283"/>
        <end position="302"/>
    </location>
</feature>
<keyword evidence="5 6" id="KW-0472">Membrane</keyword>
<dbReference type="EMBL" id="LWLG01000007">
    <property type="protein sequence ID" value="OAQ20693.1"/>
    <property type="molecule type" value="Genomic_DNA"/>
</dbReference>
<evidence type="ECO:0000256" key="4">
    <source>
        <dbReference type="ARBA" id="ARBA00022989"/>
    </source>
</evidence>
<dbReference type="SUPFAM" id="SSF56281">
    <property type="entry name" value="Metallo-hydrolase/oxidoreductase"/>
    <property type="match status" value="1"/>
</dbReference>
<dbReference type="GO" id="GO:0030420">
    <property type="term" value="P:establishment of competence for transformation"/>
    <property type="evidence" value="ECO:0007669"/>
    <property type="project" value="InterPro"/>
</dbReference>
<dbReference type="InterPro" id="IPR035681">
    <property type="entry name" value="ComA-like_MBL"/>
</dbReference>
<gene>
    <name evidence="8" type="ORF">TDIS_1149</name>
</gene>
<dbReference type="InterPro" id="IPR052159">
    <property type="entry name" value="Competence_DNA_uptake"/>
</dbReference>
<evidence type="ECO:0000259" key="7">
    <source>
        <dbReference type="SMART" id="SM00849"/>
    </source>
</evidence>
<feature type="transmembrane region" description="Helical" evidence="6">
    <location>
        <begin position="7"/>
        <end position="24"/>
    </location>
</feature>
<evidence type="ECO:0000256" key="5">
    <source>
        <dbReference type="ARBA" id="ARBA00023136"/>
    </source>
</evidence>
<dbReference type="InterPro" id="IPR004797">
    <property type="entry name" value="Competence_ComEC/Rec2"/>
</dbReference>
<dbReference type="PATRIC" id="fig|999894.6.peg.1143"/>
<dbReference type="AlphaFoldDB" id="A0A179D3Y4"/>
<feature type="transmembrane region" description="Helical" evidence="6">
    <location>
        <begin position="243"/>
        <end position="276"/>
    </location>
</feature>
<dbReference type="NCBIfam" id="TIGR00361">
    <property type="entry name" value="ComEC_Rec2"/>
    <property type="match status" value="1"/>
</dbReference>
<dbReference type="Proteomes" id="UP000078390">
    <property type="component" value="Unassembled WGS sequence"/>
</dbReference>
<evidence type="ECO:0000256" key="2">
    <source>
        <dbReference type="ARBA" id="ARBA00022475"/>
    </source>
</evidence>
<dbReference type="PANTHER" id="PTHR30619:SF1">
    <property type="entry name" value="RECOMBINATION PROTEIN 2"/>
    <property type="match status" value="1"/>
</dbReference>
<dbReference type="InterPro" id="IPR036866">
    <property type="entry name" value="RibonucZ/Hydroxyglut_hydro"/>
</dbReference>
<proteinExistence type="predicted"/>
<sequence length="729" mass="81317">MIIKSPLQAAALGLSLGLLFYFWWVSPSLHNYLGETLVEGQILNVSPYAGRTILEVKTFYGKGILFMPFEAWKCLPGRFFKARTFPTSSGYLNLFDTPRERHLLARGLFFAARVKRIEDISCFDTHRSSVLLDFRAHLFDFARRLSPLAQGLFSALVLGEKGPLPEEFKETLKAQGLYHFLAVSGFHLGLIYGMIYFAFRRLWVRIFPSQGIPAQIPAAFFALWGAAFYALLSGPSPSAQRALIMLLLFTLSRVLFLRTSGFDLLAGTVFTILILSPESILDLSFRLSVAAVLGILVGHRLYRKLSLPPNRFVRYLLGSFFVSLGASLATLPLLLFAFGEAPLLSPLNTLILSPFWCLILIPGEMVVAGLSFLSEDLAHELAEFLGGLFERAVHLPLPNLVLTPPYPVGLFILTSFSLALGIHFGLRKRYKPALILVSVTALFLFSGLFVRYALFYSVVLDIGRGNAILVHLPGDRNLLFDAGARYGSADLGKRILVPTLRKLGIGHLDFVIISHPDLDHTGGLPALLESVPVTRILSGKFRREDWQKLGLSPPLDEVVRPEVLKVSSAEIFLFSGTPESRNTNRESLMAYLEYEGLTVFFPGDADGKRLARLFRFGGTIPAEIFILPHHGARNGYFAPFWQAIDFRVAVASARGPRHPHPSVLKILKLYHRPLYVTAQEGTITVFLKRNGFLVCSARPLKKGLPLELIWPYIPYLNEQGCQRYELHAL</sequence>
<dbReference type="InterPro" id="IPR001279">
    <property type="entry name" value="Metallo-B-lactamas"/>
</dbReference>
<accession>A0A179D3Y4</accession>
<keyword evidence="2" id="KW-1003">Cell membrane</keyword>
<comment type="subcellular location">
    <subcellularLocation>
        <location evidence="1">Cell membrane</location>
        <topology evidence="1">Multi-pass membrane protein</topology>
    </subcellularLocation>
</comment>
<dbReference type="InterPro" id="IPR004477">
    <property type="entry name" value="ComEC_N"/>
</dbReference>
<evidence type="ECO:0000313" key="9">
    <source>
        <dbReference type="Proteomes" id="UP000078390"/>
    </source>
</evidence>
<comment type="caution">
    <text evidence="8">The sequence shown here is derived from an EMBL/GenBank/DDBJ whole genome shotgun (WGS) entry which is preliminary data.</text>
</comment>
<keyword evidence="3 6" id="KW-0812">Transmembrane</keyword>
<name>A0A179D3Y4_9BACT</name>
<evidence type="ECO:0000256" key="1">
    <source>
        <dbReference type="ARBA" id="ARBA00004651"/>
    </source>
</evidence>
<dbReference type="Pfam" id="PF00753">
    <property type="entry name" value="Lactamase_B"/>
    <property type="match status" value="1"/>
</dbReference>
<reference evidence="8 9" key="1">
    <citation type="submission" date="2016-04" db="EMBL/GenBank/DDBJ databases">
        <title>Genome analysis of Thermosulfurimonas dismutans, the first thermophilic sulfur-disproportionating bacterium of the phylum Thermodesulfobacteria.</title>
        <authorList>
            <person name="Mardanov A.V."/>
            <person name="Beletsky A.V."/>
            <person name="Kadnikov V.V."/>
            <person name="Slobodkin A.I."/>
            <person name="Ravin N.V."/>
        </authorList>
    </citation>
    <scope>NUCLEOTIDE SEQUENCE [LARGE SCALE GENOMIC DNA]</scope>
    <source>
        <strain evidence="8 9">S95</strain>
    </source>
</reference>
<feature type="domain" description="Metallo-beta-lactamase" evidence="7">
    <location>
        <begin position="464"/>
        <end position="654"/>
    </location>
</feature>
<dbReference type="SMART" id="SM00849">
    <property type="entry name" value="Lactamase_B"/>
    <property type="match status" value="1"/>
</dbReference>
<evidence type="ECO:0000256" key="3">
    <source>
        <dbReference type="ARBA" id="ARBA00022692"/>
    </source>
</evidence>
<dbReference type="NCBIfam" id="TIGR00360">
    <property type="entry name" value="ComEC_N-term"/>
    <property type="match status" value="1"/>
</dbReference>
<dbReference type="Gene3D" id="3.60.15.10">
    <property type="entry name" value="Ribonuclease Z/Hydroxyacylglutathione hydrolase-like"/>
    <property type="match status" value="1"/>
</dbReference>
<feature type="transmembrane region" description="Helical" evidence="6">
    <location>
        <begin position="350"/>
        <end position="373"/>
    </location>
</feature>
<dbReference type="GO" id="GO:0005886">
    <property type="term" value="C:plasma membrane"/>
    <property type="evidence" value="ECO:0007669"/>
    <property type="project" value="UniProtKB-SubCell"/>
</dbReference>
<keyword evidence="4 6" id="KW-1133">Transmembrane helix</keyword>
<dbReference type="PANTHER" id="PTHR30619">
    <property type="entry name" value="DNA INTERNALIZATION/COMPETENCE PROTEIN COMEC/REC2"/>
    <property type="match status" value="1"/>
</dbReference>
<keyword evidence="9" id="KW-1185">Reference proteome</keyword>
<dbReference type="CDD" id="cd07731">
    <property type="entry name" value="ComA-like_MBL-fold"/>
    <property type="match status" value="1"/>
</dbReference>
<evidence type="ECO:0000256" key="6">
    <source>
        <dbReference type="SAM" id="Phobius"/>
    </source>
</evidence>
<dbReference type="STRING" id="999894.TDIS_1149"/>
<dbReference type="Pfam" id="PF03772">
    <property type="entry name" value="Competence"/>
    <property type="match status" value="1"/>
</dbReference>
<evidence type="ECO:0000313" key="8">
    <source>
        <dbReference type="EMBL" id="OAQ20693.1"/>
    </source>
</evidence>